<evidence type="ECO:0000313" key="2">
    <source>
        <dbReference type="Proteomes" id="UP000236990"/>
    </source>
</evidence>
<name>A0A2S3UA88_LACPN</name>
<accession>A0A2S3UA88</accession>
<sequence length="33" mass="3659">MSRHADRQALAKEFGATDLLLNGAMKRLKKSSN</sequence>
<reference evidence="1 2" key="1">
    <citation type="submission" date="2017-06" db="EMBL/GenBank/DDBJ databases">
        <title>Genome sequence of Lactobacillus plantarum subsp. plantarum strain SRCM101258.</title>
        <authorList>
            <person name="Cho S.H."/>
        </authorList>
    </citation>
    <scope>NUCLEOTIDE SEQUENCE [LARGE SCALE GENOMIC DNA]</scope>
    <source>
        <strain evidence="1 2">SRCM101258</strain>
    </source>
</reference>
<proteinExistence type="predicted"/>
<comment type="caution">
    <text evidence="1">The sequence shown here is derived from an EMBL/GenBank/DDBJ whole genome shotgun (WGS) entry which is preliminary data.</text>
</comment>
<gene>
    <name evidence="1" type="ORF">S101258_00314</name>
</gene>
<protein>
    <submittedName>
        <fullName evidence="1">Uncharacterized protein</fullName>
    </submittedName>
</protein>
<dbReference type="Proteomes" id="UP000236990">
    <property type="component" value="Unassembled WGS sequence"/>
</dbReference>
<dbReference type="AlphaFoldDB" id="A0A2S3UA88"/>
<dbReference type="EMBL" id="NKCZ01000053">
    <property type="protein sequence ID" value="POD88965.1"/>
    <property type="molecule type" value="Genomic_DNA"/>
</dbReference>
<evidence type="ECO:0000313" key="1">
    <source>
        <dbReference type="EMBL" id="POD88965.1"/>
    </source>
</evidence>
<organism evidence="1 2">
    <name type="scientific">Lactiplantibacillus plantarum subsp. plantarum</name>
    <dbReference type="NCBI Taxonomy" id="337330"/>
    <lineage>
        <taxon>Bacteria</taxon>
        <taxon>Bacillati</taxon>
        <taxon>Bacillota</taxon>
        <taxon>Bacilli</taxon>
        <taxon>Lactobacillales</taxon>
        <taxon>Lactobacillaceae</taxon>
        <taxon>Lactiplantibacillus</taxon>
    </lineage>
</organism>